<accession>A0A4U5P003</accession>
<dbReference type="EMBL" id="AZBU02000003">
    <property type="protein sequence ID" value="TKR89060.1"/>
    <property type="molecule type" value="Genomic_DNA"/>
</dbReference>
<comment type="caution">
    <text evidence="1">The sequence shown here is derived from an EMBL/GenBank/DDBJ whole genome shotgun (WGS) entry which is preliminary data.</text>
</comment>
<name>A0A4U5P003_STECR</name>
<evidence type="ECO:0000313" key="1">
    <source>
        <dbReference type="EMBL" id="TKR89060.1"/>
    </source>
</evidence>
<gene>
    <name evidence="1" type="ORF">L596_013219</name>
</gene>
<organism evidence="1 2">
    <name type="scientific">Steinernema carpocapsae</name>
    <name type="common">Entomopathogenic nematode</name>
    <dbReference type="NCBI Taxonomy" id="34508"/>
    <lineage>
        <taxon>Eukaryota</taxon>
        <taxon>Metazoa</taxon>
        <taxon>Ecdysozoa</taxon>
        <taxon>Nematoda</taxon>
        <taxon>Chromadorea</taxon>
        <taxon>Rhabditida</taxon>
        <taxon>Tylenchina</taxon>
        <taxon>Panagrolaimomorpha</taxon>
        <taxon>Strongyloidoidea</taxon>
        <taxon>Steinernematidae</taxon>
        <taxon>Steinernema</taxon>
    </lineage>
</organism>
<sequence>MIRSRHPPPDPFLSHPVEASTTIYRPTSSLNNHSASFSAFTSLMSSSLPSMWHDLKVSLVLGKGIRRLPREAGKRHTKVPQST</sequence>
<keyword evidence="2" id="KW-1185">Reference proteome</keyword>
<protein>
    <submittedName>
        <fullName evidence="1">Uncharacterized protein</fullName>
    </submittedName>
</protein>
<proteinExistence type="predicted"/>
<reference evidence="1 2" key="1">
    <citation type="journal article" date="2015" name="Genome Biol.">
        <title>Comparative genomics of Steinernema reveals deeply conserved gene regulatory networks.</title>
        <authorList>
            <person name="Dillman A.R."/>
            <person name="Macchietto M."/>
            <person name="Porter C.F."/>
            <person name="Rogers A."/>
            <person name="Williams B."/>
            <person name="Antoshechkin I."/>
            <person name="Lee M.M."/>
            <person name="Goodwin Z."/>
            <person name="Lu X."/>
            <person name="Lewis E.E."/>
            <person name="Goodrich-Blair H."/>
            <person name="Stock S.P."/>
            <person name="Adams B.J."/>
            <person name="Sternberg P.W."/>
            <person name="Mortazavi A."/>
        </authorList>
    </citation>
    <scope>NUCLEOTIDE SEQUENCE [LARGE SCALE GENOMIC DNA]</scope>
    <source>
        <strain evidence="1 2">ALL</strain>
    </source>
</reference>
<reference evidence="1 2" key="2">
    <citation type="journal article" date="2019" name="G3 (Bethesda)">
        <title>Hybrid Assembly of the Genome of the Entomopathogenic Nematode Steinernema carpocapsae Identifies the X-Chromosome.</title>
        <authorList>
            <person name="Serra L."/>
            <person name="Macchietto M."/>
            <person name="Macias-Munoz A."/>
            <person name="McGill C.J."/>
            <person name="Rodriguez I.M."/>
            <person name="Rodriguez B."/>
            <person name="Murad R."/>
            <person name="Mortazavi A."/>
        </authorList>
    </citation>
    <scope>NUCLEOTIDE SEQUENCE [LARGE SCALE GENOMIC DNA]</scope>
    <source>
        <strain evidence="1 2">ALL</strain>
    </source>
</reference>
<dbReference type="AlphaFoldDB" id="A0A4U5P003"/>
<evidence type="ECO:0000313" key="2">
    <source>
        <dbReference type="Proteomes" id="UP000298663"/>
    </source>
</evidence>
<dbReference type="Proteomes" id="UP000298663">
    <property type="component" value="Unassembled WGS sequence"/>
</dbReference>